<proteinExistence type="predicted"/>
<evidence type="ECO:0000313" key="2">
    <source>
        <dbReference type="Proteomes" id="UP001163823"/>
    </source>
</evidence>
<dbReference type="EMBL" id="JARAOO010000014">
    <property type="protein sequence ID" value="KAJ7943922.1"/>
    <property type="molecule type" value="Genomic_DNA"/>
</dbReference>
<name>A0AAD7KQN3_QUISA</name>
<keyword evidence="2" id="KW-1185">Reference proteome</keyword>
<accession>A0AAD7KQN3</accession>
<reference evidence="1" key="1">
    <citation type="journal article" date="2023" name="Science">
        <title>Elucidation of the pathway for biosynthesis of saponin adjuvants from the soapbark tree.</title>
        <authorList>
            <person name="Reed J."/>
            <person name="Orme A."/>
            <person name="El-Demerdash A."/>
            <person name="Owen C."/>
            <person name="Martin L.B.B."/>
            <person name="Misra R.C."/>
            <person name="Kikuchi S."/>
            <person name="Rejzek M."/>
            <person name="Martin A.C."/>
            <person name="Harkess A."/>
            <person name="Leebens-Mack J."/>
            <person name="Louveau T."/>
            <person name="Stephenson M.J."/>
            <person name="Osbourn A."/>
        </authorList>
    </citation>
    <scope>NUCLEOTIDE SEQUENCE</scope>
    <source>
        <strain evidence="1">S10</strain>
    </source>
</reference>
<gene>
    <name evidence="1" type="ORF">O6P43_033402</name>
</gene>
<organism evidence="1 2">
    <name type="scientific">Quillaja saponaria</name>
    <name type="common">Soap bark tree</name>
    <dbReference type="NCBI Taxonomy" id="32244"/>
    <lineage>
        <taxon>Eukaryota</taxon>
        <taxon>Viridiplantae</taxon>
        <taxon>Streptophyta</taxon>
        <taxon>Embryophyta</taxon>
        <taxon>Tracheophyta</taxon>
        <taxon>Spermatophyta</taxon>
        <taxon>Magnoliopsida</taxon>
        <taxon>eudicotyledons</taxon>
        <taxon>Gunneridae</taxon>
        <taxon>Pentapetalae</taxon>
        <taxon>rosids</taxon>
        <taxon>fabids</taxon>
        <taxon>Fabales</taxon>
        <taxon>Quillajaceae</taxon>
        <taxon>Quillaja</taxon>
    </lineage>
</organism>
<evidence type="ECO:0000313" key="1">
    <source>
        <dbReference type="EMBL" id="KAJ7943922.1"/>
    </source>
</evidence>
<sequence length="155" mass="17503">MRVLSHRCNVRRKQGKIGTTLYSSHKDVEHKIEKASAEINLQLIILTIYARLPQQRAFANSGVQTKLAFLPQDFCKLQQILLAIFGYISFLKSCIVVKLIGGALHTSRVCVPIDDCCSSVSPPCHRFVDFEHDISEGTEILAKDWSPSHKSKLFY</sequence>
<dbReference type="Proteomes" id="UP001163823">
    <property type="component" value="Chromosome 14"/>
</dbReference>
<dbReference type="AlphaFoldDB" id="A0AAD7KQN3"/>
<protein>
    <submittedName>
        <fullName evidence="1">Uncharacterized protein</fullName>
    </submittedName>
</protein>
<comment type="caution">
    <text evidence="1">The sequence shown here is derived from an EMBL/GenBank/DDBJ whole genome shotgun (WGS) entry which is preliminary data.</text>
</comment>
<dbReference type="KEGG" id="qsa:O6P43_033402"/>